<dbReference type="RefSeq" id="WP_217858179.1">
    <property type="nucleotide sequence ID" value="NZ_JAHSTV010000012.1"/>
</dbReference>
<dbReference type="Proteomes" id="UP000886900">
    <property type="component" value="Unassembled WGS sequence"/>
</dbReference>
<dbReference type="InterPro" id="IPR047879">
    <property type="entry name" value="YjiT"/>
</dbReference>
<dbReference type="EMBL" id="JAHSTV010000012">
    <property type="protein sequence ID" value="MBV4466362.1"/>
    <property type="molecule type" value="Genomic_DNA"/>
</dbReference>
<proteinExistence type="predicted"/>
<comment type="caution">
    <text evidence="1">The sequence shown here is derived from an EMBL/GenBank/DDBJ whole genome shotgun (WGS) entry which is preliminary data.</text>
</comment>
<reference evidence="1" key="1">
    <citation type="submission" date="2021-06" db="EMBL/GenBank/DDBJ databases">
        <title>Updating the genus Pseudomonas: Description of 43 new species and partition of the Pseudomonas putida group.</title>
        <authorList>
            <person name="Girard L."/>
            <person name="Lood C."/>
            <person name="Vandamme P."/>
            <person name="Rokni-Zadeh H."/>
            <person name="Van Noort V."/>
            <person name="Hofte M."/>
            <person name="Lavigne R."/>
            <person name="De Mot R."/>
        </authorList>
    </citation>
    <scope>NUCLEOTIDE SEQUENCE</scope>
    <source>
        <strain evidence="1">SWRI79</strain>
    </source>
</reference>
<accession>A0ABS6Q0V5</accession>
<name>A0ABS6Q0V5_9PSED</name>
<keyword evidence="2" id="KW-1185">Reference proteome</keyword>
<organism evidence="1 2">
    <name type="scientific">Pseudomonas farris</name>
    <dbReference type="NCBI Taxonomy" id="2841207"/>
    <lineage>
        <taxon>Bacteria</taxon>
        <taxon>Pseudomonadati</taxon>
        <taxon>Pseudomonadota</taxon>
        <taxon>Gammaproteobacteria</taxon>
        <taxon>Pseudomonadales</taxon>
        <taxon>Pseudomonadaceae</taxon>
        <taxon>Pseudomonas</taxon>
    </lineage>
</organism>
<gene>
    <name evidence="1" type="ORF">KVG95_23875</name>
</gene>
<evidence type="ECO:0000313" key="2">
    <source>
        <dbReference type="Proteomes" id="UP000886900"/>
    </source>
</evidence>
<dbReference type="NCBIfam" id="NF038336">
    <property type="entry name" value="YjiT_fam"/>
    <property type="match status" value="1"/>
</dbReference>
<evidence type="ECO:0000313" key="1">
    <source>
        <dbReference type="EMBL" id="MBV4466362.1"/>
    </source>
</evidence>
<protein>
    <submittedName>
        <fullName evidence="1">STY4851/ECs_5259 family protein</fullName>
    </submittedName>
</protein>
<sequence length="1106" mass="124309">MTAYTTTTNPLKAWLSEFLLNRELFKGPSGKPLYSYQLSEHEYGSLRNLLRQNLCRANNSLHALHLGGCFCLFVSEQYRRNYNSSWSWSGAEAELSVSLSQAQHSDLTSKGLEYWKRPIRYRENGRDWLGSLFAEGGLPWPLVQKDSHGFGKAVRRGIKNFFSTEGNRRTTADLIADHEDELPSSFRNLETRQLLAGIVQQLMYLAEQYPLKGHKDPAAYLDKVAPEWTGAFPIPLDETNARGLINDWLRDAEQVRLGRKEVLERARAFTCEHFLQGVLPEWKIRTELTLPIEKTFTVDAEQLGSTRLELAYYEGEHILARGAAVYGQLAGDKLTVRFSSPQVTLERRRLNEQVTLRLLDNGRMVQCFHFDGSGLDSQETPLVFEQRSDRWQLAGTSSCCVAGNLARLRLPVGFKISSEGAAPELLTKDSEGGQWLDTLADLSLLNGTDHYRIELNQARSDQNRPTLAGAQGLYDSNPSVTYLGWPRLVLPDGYAFAVDEIQEFANGQPLDSLRRVGLTGVVRYTLKSRSGKTLLQRRFAVLPKDFSLSLFPAANEKSARLQIKGALQLDLKVGSDMLTAKRLDSEQCATFSLHHLGETPPASFTLEIDRIGGNQPLQIRLPYPYQGARLIAPDETPSRVRELTLNQLIGHRITLTSGLMQGQSFHMQMELICEATPHPKRHYEIKVGSIPTLLNLFSYQSDMQQMLGAVDEQDAFIKLTLETEQRLLSLSIRRYNGRLQWESRDTLTICEMSTDTILDGAQVEAMLLSDPKQSPIHLGERKSQNVGTGQFDIPNTMHRKGPWLIYPAKDCKTQFRPALFLSDATITDGATEILSLHRATQVFHPKTNSTAISQQIAAMAKEFGHSGWQYLADLKQHYAHLPLSSFESWRALSRNPEALAFAVLRLEMDEVFCGRIRDELAVIWEAIPLPVWAEAHVQFLEGLVATGFPEILIKNLEANRAAVLRLVVSGFDYLGDYLRTGNKSSLTKIPPQLVVPGWNQALRQQHASNTKWPTDLTAELTSWVFQNPIPAFLREITPVGFTKAVSYLPIFLAYVTAGKATLNDLPVPMAYLKFAIRLVSDFDRQGWFAPTHALMVSYLLASEDGA</sequence>